<dbReference type="EMBL" id="CP099584">
    <property type="protein sequence ID" value="USS44141.1"/>
    <property type="molecule type" value="Genomic_DNA"/>
</dbReference>
<organism evidence="2 3">
    <name type="scientific">Burkholderia glumae</name>
    <name type="common">Pseudomonas glumae</name>
    <dbReference type="NCBI Taxonomy" id="337"/>
    <lineage>
        <taxon>Bacteria</taxon>
        <taxon>Pseudomonadati</taxon>
        <taxon>Pseudomonadota</taxon>
        <taxon>Betaproteobacteria</taxon>
        <taxon>Burkholderiales</taxon>
        <taxon>Burkholderiaceae</taxon>
        <taxon>Burkholderia</taxon>
    </lineage>
</organism>
<geneLocation type="plasmid" evidence="2 3">
    <name>unnamed1</name>
</geneLocation>
<keyword evidence="1" id="KW-0812">Transmembrane</keyword>
<protein>
    <recommendedName>
        <fullName evidence="4">Transmembrane protein</fullName>
    </recommendedName>
</protein>
<feature type="transmembrane region" description="Helical" evidence="1">
    <location>
        <begin position="193"/>
        <end position="215"/>
    </location>
</feature>
<keyword evidence="2" id="KW-0614">Plasmid</keyword>
<evidence type="ECO:0008006" key="4">
    <source>
        <dbReference type="Google" id="ProtNLM"/>
    </source>
</evidence>
<name>A0ABY5BCH9_BURGL</name>
<feature type="transmembrane region" description="Helical" evidence="1">
    <location>
        <begin position="12"/>
        <end position="30"/>
    </location>
</feature>
<dbReference type="RefSeq" id="WP_252836581.1">
    <property type="nucleotide sequence ID" value="NZ_CP099584.1"/>
</dbReference>
<evidence type="ECO:0000256" key="1">
    <source>
        <dbReference type="SAM" id="Phobius"/>
    </source>
</evidence>
<evidence type="ECO:0000313" key="3">
    <source>
        <dbReference type="Proteomes" id="UP001056386"/>
    </source>
</evidence>
<keyword evidence="1" id="KW-0472">Membrane</keyword>
<dbReference type="Proteomes" id="UP001056386">
    <property type="component" value="Plasmid unnamed1"/>
</dbReference>
<evidence type="ECO:0000313" key="2">
    <source>
        <dbReference type="EMBL" id="USS44141.1"/>
    </source>
</evidence>
<accession>A0ABY5BCH9</accession>
<feature type="transmembrane region" description="Helical" evidence="1">
    <location>
        <begin position="36"/>
        <end position="60"/>
    </location>
</feature>
<reference evidence="2" key="1">
    <citation type="submission" date="2022-06" db="EMBL/GenBank/DDBJ databases">
        <title>Draft genome sequence of Burkholderia glumae strain GR20004 isolated from rice panicle showing bacterial panicle blight.</title>
        <authorList>
            <person name="Choi S.Y."/>
            <person name="Lee Y.H."/>
        </authorList>
    </citation>
    <scope>NUCLEOTIDE SEQUENCE</scope>
    <source>
        <strain evidence="2">GR20004</strain>
        <plasmid evidence="2">unnamed1</plasmid>
    </source>
</reference>
<keyword evidence="1" id="KW-1133">Transmembrane helix</keyword>
<proteinExistence type="predicted"/>
<keyword evidence="3" id="KW-1185">Reference proteome</keyword>
<sequence>MEDPDKIRTHSLLASVAIIFFFGGLASFPSQVTIPVFGLVLNHAEVLPWLLVASWLYFYLRFISLSRAKHGEELRSLLAGCIKEEAWVKRFFPPARYGLASEPDIATLPWLPREEQKQLGSDGVKFDRFCLGRVFEFSYQTPRLHVHFVDQHGPLKSDGYQRGRIGVDTIAYWKCVWYEALYMLRQIPKRPIVVYYYFPRVLFVVALGSMAWWAAWRIMKS</sequence>
<gene>
    <name evidence="2" type="ORF">NFI99_12680</name>
</gene>